<reference evidence="2" key="1">
    <citation type="submission" date="2023-03" db="EMBL/GenBank/DDBJ databases">
        <title>Massive genome expansion in bonnet fungi (Mycena s.s.) driven by repeated elements and novel gene families across ecological guilds.</title>
        <authorList>
            <consortium name="Lawrence Berkeley National Laboratory"/>
            <person name="Harder C.B."/>
            <person name="Miyauchi S."/>
            <person name="Viragh M."/>
            <person name="Kuo A."/>
            <person name="Thoen E."/>
            <person name="Andreopoulos B."/>
            <person name="Lu D."/>
            <person name="Skrede I."/>
            <person name="Drula E."/>
            <person name="Henrissat B."/>
            <person name="Morin E."/>
            <person name="Kohler A."/>
            <person name="Barry K."/>
            <person name="LaButti K."/>
            <person name="Morin E."/>
            <person name="Salamov A."/>
            <person name="Lipzen A."/>
            <person name="Mereny Z."/>
            <person name="Hegedus B."/>
            <person name="Baldrian P."/>
            <person name="Stursova M."/>
            <person name="Weitz H."/>
            <person name="Taylor A."/>
            <person name="Grigoriev I.V."/>
            <person name="Nagy L.G."/>
            <person name="Martin F."/>
            <person name="Kauserud H."/>
        </authorList>
    </citation>
    <scope>NUCLEOTIDE SEQUENCE</scope>
    <source>
        <strain evidence="2">CBHHK188m</strain>
    </source>
</reference>
<sequence>MSTDNGDEHPPPPHAWNAPGVHALPISPPFWNGFPGKKPLPLHRLRFTPLGVYDLHRHLGVYAHSPEIWNTYHLRFKKSRIAWLASGVSTDNQHHPSDPGFFPELKALRDSLPIAEKGGYAPRQEFVNDVREILFDVATILDRIIGSTTLILHSEGTTRPRTPARPEFLSSTVYIPPAFLAANPEAHMDIARIVQAYIETVGVLTVNAWTTNAMRQRWPLNSHSTSSIPTANYIRPGLIIPDPKQVGSSVYIFRGRPAGSLDATPAIAVAPPDPVVASPTASGDGREELYSQDALNLISEIEHNHALMMEIQELRGQVTFLEDSLIQTQSALASREAAHDAECAQFQRSISSLQHQLHRASVITSSTSVSRAPENAGPPSYASSSQLFTPTKSRTLDSPRSAPTASPSKSEIALPLTTAYLEDLPMSDLRPVRLMIRRVAPTKWYEELATLGYEGDAMQGLLDALTEDLGL</sequence>
<keyword evidence="3" id="KW-1185">Reference proteome</keyword>
<evidence type="ECO:0000313" key="3">
    <source>
        <dbReference type="Proteomes" id="UP001215280"/>
    </source>
</evidence>
<proteinExistence type="predicted"/>
<organism evidence="2 3">
    <name type="scientific">Mycena maculata</name>
    <dbReference type="NCBI Taxonomy" id="230809"/>
    <lineage>
        <taxon>Eukaryota</taxon>
        <taxon>Fungi</taxon>
        <taxon>Dikarya</taxon>
        <taxon>Basidiomycota</taxon>
        <taxon>Agaricomycotina</taxon>
        <taxon>Agaricomycetes</taxon>
        <taxon>Agaricomycetidae</taxon>
        <taxon>Agaricales</taxon>
        <taxon>Marasmiineae</taxon>
        <taxon>Mycenaceae</taxon>
        <taxon>Mycena</taxon>
    </lineage>
</organism>
<evidence type="ECO:0000256" key="1">
    <source>
        <dbReference type="SAM" id="MobiDB-lite"/>
    </source>
</evidence>
<dbReference type="Proteomes" id="UP001215280">
    <property type="component" value="Unassembled WGS sequence"/>
</dbReference>
<name>A0AAD7MTV0_9AGAR</name>
<feature type="compositionally biased region" description="Polar residues" evidence="1">
    <location>
        <begin position="381"/>
        <end position="409"/>
    </location>
</feature>
<accession>A0AAD7MTV0</accession>
<evidence type="ECO:0000313" key="2">
    <source>
        <dbReference type="EMBL" id="KAJ7732773.1"/>
    </source>
</evidence>
<feature type="region of interest" description="Disordered" evidence="1">
    <location>
        <begin position="364"/>
        <end position="410"/>
    </location>
</feature>
<comment type="caution">
    <text evidence="2">The sequence shown here is derived from an EMBL/GenBank/DDBJ whole genome shotgun (WGS) entry which is preliminary data.</text>
</comment>
<dbReference type="EMBL" id="JARJLG010000172">
    <property type="protein sequence ID" value="KAJ7732773.1"/>
    <property type="molecule type" value="Genomic_DNA"/>
</dbReference>
<gene>
    <name evidence="2" type="ORF">DFH07DRAFT_968232</name>
</gene>
<protein>
    <submittedName>
        <fullName evidence="2">Uncharacterized protein</fullName>
    </submittedName>
</protein>
<dbReference type="AlphaFoldDB" id="A0AAD7MTV0"/>